<evidence type="ECO:0000256" key="3">
    <source>
        <dbReference type="ARBA" id="ARBA00022692"/>
    </source>
</evidence>
<sequence length="482" mass="52849">MSQPSDNGGAAAASHGVIGKFLHLASAQTIKDLLHTAFFIYLARVDQSHYGEFQLAFSTAMIVLFLGEFGLNQPLVSALSKKYGHKGDILMQYTLIKGVILVLGWLGVTAFIMQQRYTGGLTNLIQVITAGVGLEALASTFFVACRVQGRQDLEARIRSIGAVCGYGWALATLALGFQPHWIALFKIIENGINLLGGAWIAVNRTDVQDLAFKGKALARTWNTAKGGVVFVFMALFSILYNKANLFFLQKYAGPHSVAQYAATWEVVDAIQIPISSLLMKSVLYPLFVGLWRHDKEAFDRLKDNSVKWLLGASIPVMFFLWAESDRIIGIIYGPDYHQAALLQKWLVPSVLFSFIHNLAAYLLMSQHRQWTLFWIYGAGLILNIALCSVFIPGDPLLGAGMAIVLTKGVVALCSTVTCQRSMGLIKWRAVRPVLGAACLGGALYYALGLTHVRELAEAGALSPFAVLGWKWWKEMKAQARAA</sequence>
<dbReference type="AlphaFoldDB" id="A0A6V8LY43"/>
<dbReference type="Pfam" id="PF01943">
    <property type="entry name" value="Polysacc_synt"/>
    <property type="match status" value="1"/>
</dbReference>
<feature type="transmembrane region" description="Helical" evidence="6">
    <location>
        <begin position="223"/>
        <end position="240"/>
    </location>
</feature>
<feature type="transmembrane region" description="Helical" evidence="6">
    <location>
        <begin position="93"/>
        <end position="112"/>
    </location>
</feature>
<feature type="transmembrane region" description="Helical" evidence="6">
    <location>
        <begin position="429"/>
        <end position="449"/>
    </location>
</feature>
<protein>
    <recommendedName>
        <fullName evidence="9">Membrane protein involved in the export of O-antigen and teichoic acid</fullName>
    </recommendedName>
</protein>
<keyword evidence="3 6" id="KW-0812">Transmembrane</keyword>
<dbReference type="RefSeq" id="WP_173086888.1">
    <property type="nucleotide sequence ID" value="NZ_BLTE01000021.1"/>
</dbReference>
<reference evidence="7 8" key="1">
    <citation type="submission" date="2020-04" db="EMBL/GenBank/DDBJ databases">
        <authorList>
            <consortium name="Desulfovibrio sp. FSS-1 genome sequencing consortium"/>
            <person name="Shimoshige H."/>
            <person name="Kobayashi H."/>
            <person name="Maekawa T."/>
        </authorList>
    </citation>
    <scope>NUCLEOTIDE SEQUENCE [LARGE SCALE GENOMIC DNA]</scope>
    <source>
        <strain evidence="7 8">SIID29052-01</strain>
    </source>
</reference>
<feature type="transmembrane region" description="Helical" evidence="6">
    <location>
        <begin position="371"/>
        <end position="391"/>
    </location>
</feature>
<feature type="transmembrane region" description="Helical" evidence="6">
    <location>
        <begin position="345"/>
        <end position="364"/>
    </location>
</feature>
<accession>A0A6V8LY43</accession>
<keyword evidence="8" id="KW-1185">Reference proteome</keyword>
<feature type="transmembrane region" description="Helical" evidence="6">
    <location>
        <begin position="397"/>
        <end position="417"/>
    </location>
</feature>
<dbReference type="PANTHER" id="PTHR30250:SF11">
    <property type="entry name" value="O-ANTIGEN TRANSPORTER-RELATED"/>
    <property type="match status" value="1"/>
</dbReference>
<proteinExistence type="predicted"/>
<feature type="transmembrane region" description="Helical" evidence="6">
    <location>
        <begin position="53"/>
        <end position="72"/>
    </location>
</feature>
<evidence type="ECO:0008006" key="9">
    <source>
        <dbReference type="Google" id="ProtNLM"/>
    </source>
</evidence>
<feature type="transmembrane region" description="Helical" evidence="6">
    <location>
        <begin position="308"/>
        <end position="333"/>
    </location>
</feature>
<evidence type="ECO:0000313" key="7">
    <source>
        <dbReference type="EMBL" id="GFK95750.1"/>
    </source>
</evidence>
<dbReference type="InterPro" id="IPR050833">
    <property type="entry name" value="Poly_Biosynth_Transport"/>
</dbReference>
<comment type="caution">
    <text evidence="7">The sequence shown here is derived from an EMBL/GenBank/DDBJ whole genome shotgun (WGS) entry which is preliminary data.</text>
</comment>
<dbReference type="Proteomes" id="UP000494245">
    <property type="component" value="Unassembled WGS sequence"/>
</dbReference>
<evidence type="ECO:0000256" key="5">
    <source>
        <dbReference type="ARBA" id="ARBA00023136"/>
    </source>
</evidence>
<keyword evidence="4 6" id="KW-1133">Transmembrane helix</keyword>
<keyword evidence="2" id="KW-1003">Cell membrane</keyword>
<evidence type="ECO:0000256" key="1">
    <source>
        <dbReference type="ARBA" id="ARBA00004651"/>
    </source>
</evidence>
<feature type="transmembrane region" description="Helical" evidence="6">
    <location>
        <begin position="124"/>
        <end position="145"/>
    </location>
</feature>
<reference evidence="7 8" key="2">
    <citation type="submission" date="2020-05" db="EMBL/GenBank/DDBJ databases">
        <title>Draft genome sequence of Desulfovibrio sp. strainFSS-1.</title>
        <authorList>
            <person name="Shimoshige H."/>
            <person name="Kobayashi H."/>
            <person name="Maekawa T."/>
        </authorList>
    </citation>
    <scope>NUCLEOTIDE SEQUENCE [LARGE SCALE GENOMIC DNA]</scope>
    <source>
        <strain evidence="7 8">SIID29052-01</strain>
    </source>
</reference>
<dbReference type="InterPro" id="IPR002797">
    <property type="entry name" value="Polysacc_synth"/>
</dbReference>
<evidence type="ECO:0000313" key="8">
    <source>
        <dbReference type="Proteomes" id="UP000494245"/>
    </source>
</evidence>
<feature type="transmembrane region" description="Helical" evidence="6">
    <location>
        <begin position="269"/>
        <end position="287"/>
    </location>
</feature>
<keyword evidence="5 6" id="KW-0472">Membrane</keyword>
<feature type="transmembrane region" description="Helical" evidence="6">
    <location>
        <begin position="157"/>
        <end position="177"/>
    </location>
</feature>
<comment type="subcellular location">
    <subcellularLocation>
        <location evidence="1">Cell membrane</location>
        <topology evidence="1">Multi-pass membrane protein</topology>
    </subcellularLocation>
</comment>
<evidence type="ECO:0000256" key="4">
    <source>
        <dbReference type="ARBA" id="ARBA00022989"/>
    </source>
</evidence>
<feature type="transmembrane region" description="Helical" evidence="6">
    <location>
        <begin position="183"/>
        <end position="202"/>
    </location>
</feature>
<gene>
    <name evidence="7" type="ORF">NNJEOMEG_03618</name>
</gene>
<dbReference type="GO" id="GO:0005886">
    <property type="term" value="C:plasma membrane"/>
    <property type="evidence" value="ECO:0007669"/>
    <property type="project" value="UniProtKB-SubCell"/>
</dbReference>
<evidence type="ECO:0000256" key="6">
    <source>
        <dbReference type="SAM" id="Phobius"/>
    </source>
</evidence>
<dbReference type="EMBL" id="BLTE01000021">
    <property type="protein sequence ID" value="GFK95750.1"/>
    <property type="molecule type" value="Genomic_DNA"/>
</dbReference>
<name>A0A6V8LY43_9BACT</name>
<evidence type="ECO:0000256" key="2">
    <source>
        <dbReference type="ARBA" id="ARBA00022475"/>
    </source>
</evidence>
<dbReference type="PANTHER" id="PTHR30250">
    <property type="entry name" value="PST FAMILY PREDICTED COLANIC ACID TRANSPORTER"/>
    <property type="match status" value="1"/>
</dbReference>
<organism evidence="7 8">
    <name type="scientific">Fundidesulfovibrio magnetotacticus</name>
    <dbReference type="NCBI Taxonomy" id="2730080"/>
    <lineage>
        <taxon>Bacteria</taxon>
        <taxon>Pseudomonadati</taxon>
        <taxon>Thermodesulfobacteriota</taxon>
        <taxon>Desulfovibrionia</taxon>
        <taxon>Desulfovibrionales</taxon>
        <taxon>Desulfovibrionaceae</taxon>
        <taxon>Fundidesulfovibrio</taxon>
    </lineage>
</organism>